<proteinExistence type="predicted"/>
<dbReference type="InterPro" id="IPR036259">
    <property type="entry name" value="MFS_trans_sf"/>
</dbReference>
<feature type="transmembrane region" description="Helical" evidence="1">
    <location>
        <begin position="83"/>
        <end position="106"/>
    </location>
</feature>
<name>A0A8H9Z2S8_9PSED</name>
<feature type="transmembrane region" description="Helical" evidence="1">
    <location>
        <begin position="118"/>
        <end position="136"/>
    </location>
</feature>
<feature type="transmembrane region" description="Helical" evidence="1">
    <location>
        <begin position="226"/>
        <end position="247"/>
    </location>
</feature>
<feature type="transmembrane region" description="Helical" evidence="1">
    <location>
        <begin position="359"/>
        <end position="376"/>
    </location>
</feature>
<keyword evidence="1" id="KW-0472">Membrane</keyword>
<feature type="transmembrane region" description="Helical" evidence="1">
    <location>
        <begin position="292"/>
        <end position="313"/>
    </location>
</feature>
<evidence type="ECO:0000313" key="2">
    <source>
        <dbReference type="EMBL" id="MBC3298795.1"/>
    </source>
</evidence>
<gene>
    <name evidence="2" type="ORF">HU722_45475</name>
</gene>
<comment type="caution">
    <text evidence="2">The sequence shown here is derived from an EMBL/GenBank/DDBJ whole genome shotgun (WGS) entry which is preliminary data.</text>
</comment>
<evidence type="ECO:0000256" key="1">
    <source>
        <dbReference type="SAM" id="Phobius"/>
    </source>
</evidence>
<feature type="transmembrane region" description="Helical" evidence="1">
    <location>
        <begin position="382"/>
        <end position="400"/>
    </location>
</feature>
<feature type="transmembrane region" description="Helical" evidence="1">
    <location>
        <begin position="319"/>
        <end position="339"/>
    </location>
</feature>
<dbReference type="SUPFAM" id="SSF103473">
    <property type="entry name" value="MFS general substrate transporter"/>
    <property type="match status" value="1"/>
</dbReference>
<organism evidence="2">
    <name type="scientific">Pseudomonas tritici</name>
    <dbReference type="NCBI Taxonomy" id="2745518"/>
    <lineage>
        <taxon>Bacteria</taxon>
        <taxon>Pseudomonadati</taxon>
        <taxon>Pseudomonadota</taxon>
        <taxon>Gammaproteobacteria</taxon>
        <taxon>Pseudomonadales</taxon>
        <taxon>Pseudomonadaceae</taxon>
        <taxon>Pseudomonas</taxon>
    </lineage>
</organism>
<reference evidence="2" key="1">
    <citation type="journal article" date="2020" name="Microorganisms">
        <title>Reliable Identification of Environmental Pseudomonas Isolates Using the rpoD Gene.</title>
        <authorList>
            <consortium name="The Broad Institute Genome Sequencing Platform"/>
            <person name="Girard L."/>
            <person name="Lood C."/>
            <person name="Rokni-Zadeh H."/>
            <person name="van Noort V."/>
            <person name="Lavigne R."/>
            <person name="De Mot R."/>
        </authorList>
    </citation>
    <scope>NUCLEOTIDE SEQUENCE [LARGE SCALE GENOMIC DNA]</scope>
    <source>
        <strain evidence="2">SWRI145</strain>
    </source>
</reference>
<protein>
    <submittedName>
        <fullName evidence="2">MFS transporter</fullName>
    </submittedName>
</protein>
<dbReference type="EMBL" id="JABWQF010000052">
    <property type="protein sequence ID" value="MBC3298795.1"/>
    <property type="molecule type" value="Genomic_DNA"/>
</dbReference>
<feature type="transmembrane region" description="Helical" evidence="1">
    <location>
        <begin position="21"/>
        <end position="44"/>
    </location>
</feature>
<keyword evidence="1" id="KW-1133">Transmembrane helix</keyword>
<feature type="transmembrane region" description="Helical" evidence="1">
    <location>
        <begin position="184"/>
        <end position="205"/>
    </location>
</feature>
<feature type="transmembrane region" description="Helical" evidence="1">
    <location>
        <begin position="50"/>
        <end position="71"/>
    </location>
</feature>
<accession>A0A8H9Z2S8</accession>
<dbReference type="AlphaFoldDB" id="A0A8H9Z2S8"/>
<sequence length="402" mass="43068">MNTLLYALFEALRRHRWLRMLACAFIFTSLGNGLTQVVIFGLLLSWKAPASLLTVAYLFATLPGFIGSLIGEKLCRSYSPVHLLILTELLGLTALLFPLLGIHYHSVTALLAVQSTEALLTGMSWPALTLLFKRALTTAELPAATCLENVIFASQVLLGMGLGIVLFDYLSVLTLLAIDAASFVGSLVMLSMAGSALTLTAADPVKITTPEPLHWKRLSRRQKRSLLLLPALAAVGAPAMALLPALAQHINPTNATGLALPLLFARSLGQLCGPMMMNRDSLPRYANRNRPLLACLSIFLLAYGLLPLCAGVQTAALGMIFVAHLASNIVFAAGTYGILNHFEMRQVSAASGKAWRWQTLSASVFTCFAAMLAATLGAVQALYIVSASALIIVAAVMARYRE</sequence>
<feature type="transmembrane region" description="Helical" evidence="1">
    <location>
        <begin position="156"/>
        <end position="178"/>
    </location>
</feature>
<keyword evidence="1" id="KW-0812">Transmembrane</keyword>